<proteinExistence type="predicted"/>
<organism evidence="2 3">
    <name type="scientific">Myxozyma melibiosi</name>
    <dbReference type="NCBI Taxonomy" id="54550"/>
    <lineage>
        <taxon>Eukaryota</taxon>
        <taxon>Fungi</taxon>
        <taxon>Dikarya</taxon>
        <taxon>Ascomycota</taxon>
        <taxon>Saccharomycotina</taxon>
        <taxon>Lipomycetes</taxon>
        <taxon>Lipomycetales</taxon>
        <taxon>Lipomycetaceae</taxon>
        <taxon>Myxozyma</taxon>
    </lineage>
</organism>
<keyword evidence="1" id="KW-1133">Transmembrane helix</keyword>
<evidence type="ECO:0000313" key="2">
    <source>
        <dbReference type="EMBL" id="KAK7206050.1"/>
    </source>
</evidence>
<accession>A0ABR1F888</accession>
<dbReference type="RefSeq" id="XP_064769083.1">
    <property type="nucleotide sequence ID" value="XM_064914035.1"/>
</dbReference>
<reference evidence="2 3" key="1">
    <citation type="submission" date="2024-03" db="EMBL/GenBank/DDBJ databases">
        <title>Genome-scale model development and genomic sequencing of the oleaginous clade Lipomyces.</title>
        <authorList>
            <consortium name="Lawrence Berkeley National Laboratory"/>
            <person name="Czajka J.J."/>
            <person name="Han Y."/>
            <person name="Kim J."/>
            <person name="Mondo S.J."/>
            <person name="Hofstad B.A."/>
            <person name="Robles A."/>
            <person name="Haridas S."/>
            <person name="Riley R."/>
            <person name="LaButti K."/>
            <person name="Pangilinan J."/>
            <person name="Andreopoulos W."/>
            <person name="Lipzen A."/>
            <person name="Yan J."/>
            <person name="Wang M."/>
            <person name="Ng V."/>
            <person name="Grigoriev I.V."/>
            <person name="Spatafora J.W."/>
            <person name="Magnuson J.K."/>
            <person name="Baker S.E."/>
            <person name="Pomraning K.R."/>
        </authorList>
    </citation>
    <scope>NUCLEOTIDE SEQUENCE [LARGE SCALE GENOMIC DNA]</scope>
    <source>
        <strain evidence="2 3">Phaff 52-87</strain>
    </source>
</reference>
<gene>
    <name evidence="2" type="ORF">BZA70DRAFT_288441</name>
</gene>
<evidence type="ECO:0000256" key="1">
    <source>
        <dbReference type="SAM" id="Phobius"/>
    </source>
</evidence>
<evidence type="ECO:0000313" key="3">
    <source>
        <dbReference type="Proteomes" id="UP001498771"/>
    </source>
</evidence>
<protein>
    <submittedName>
        <fullName evidence="2">Uncharacterized protein</fullName>
    </submittedName>
</protein>
<keyword evidence="1" id="KW-0812">Transmembrane</keyword>
<comment type="caution">
    <text evidence="2">The sequence shown here is derived from an EMBL/GenBank/DDBJ whole genome shotgun (WGS) entry which is preliminary data.</text>
</comment>
<dbReference type="EMBL" id="JBBJBU010000003">
    <property type="protein sequence ID" value="KAK7206050.1"/>
    <property type="molecule type" value="Genomic_DNA"/>
</dbReference>
<keyword evidence="1" id="KW-0472">Membrane</keyword>
<feature type="transmembrane region" description="Helical" evidence="1">
    <location>
        <begin position="24"/>
        <end position="42"/>
    </location>
</feature>
<dbReference type="Proteomes" id="UP001498771">
    <property type="component" value="Unassembled WGS sequence"/>
</dbReference>
<name>A0ABR1F888_9ASCO</name>
<dbReference type="GeneID" id="90039547"/>
<sequence length="94" mass="10640">MALKRETQSTGEISESLKKTKERLLYSLLPMEIMIAGMLSIIRTTVGLKIRGSIISAAYCYYYFGEVPCLGLLERLGCVERAAEEEEEEEEEVE</sequence>
<keyword evidence="3" id="KW-1185">Reference proteome</keyword>